<dbReference type="Pfam" id="PF00857">
    <property type="entry name" value="Isochorismatase"/>
    <property type="match status" value="1"/>
</dbReference>
<keyword evidence="1" id="KW-0378">Hydrolase</keyword>
<evidence type="ECO:0000313" key="4">
    <source>
        <dbReference type="Proteomes" id="UP000077701"/>
    </source>
</evidence>
<dbReference type="CDD" id="cd00431">
    <property type="entry name" value="cysteine_hydrolases"/>
    <property type="match status" value="1"/>
</dbReference>
<evidence type="ECO:0000256" key="1">
    <source>
        <dbReference type="ARBA" id="ARBA00022801"/>
    </source>
</evidence>
<name>A0A161M6S6_9ACTN</name>
<reference evidence="4" key="2">
    <citation type="submission" date="2016-04" db="EMBL/GenBank/DDBJ databases">
        <title>Planomonospora sphaerica JCM9374 whole genome shotgun sequence.</title>
        <authorList>
            <person name="Suzuki T."/>
            <person name="Dohra H."/>
            <person name="Kodani S."/>
        </authorList>
    </citation>
    <scope>NUCLEOTIDE SEQUENCE [LARGE SCALE GENOMIC DNA]</scope>
    <source>
        <strain evidence="4">JCM 9374</strain>
    </source>
</reference>
<evidence type="ECO:0000259" key="2">
    <source>
        <dbReference type="Pfam" id="PF00857"/>
    </source>
</evidence>
<dbReference type="AlphaFoldDB" id="A0A161M6S6"/>
<sequence>MSTAALIVMDMLNPYDHQDADLLAESVERIVEPLADLVGRARGSEDVELVFVNDNHGDFTATRDDIAALALKGRRPDLVEPVLPPEDSPFLAKVRHSGFYGTSLEYLLNQRGVETVILAGQVTEQCVLYSALDAYVRHFSIRVPRDCVAHIHPDLGDAALRMMERNMGAEIVGSDRCLTG</sequence>
<dbReference type="STRING" id="161355.PS9374_00103"/>
<dbReference type="OrthoDB" id="4305745at2"/>
<keyword evidence="4" id="KW-1185">Reference proteome</keyword>
<dbReference type="PANTHER" id="PTHR43540">
    <property type="entry name" value="PEROXYUREIDOACRYLATE/UREIDOACRYLATE AMIDOHYDROLASE-RELATED"/>
    <property type="match status" value="1"/>
</dbReference>
<dbReference type="Proteomes" id="UP000077701">
    <property type="component" value="Unassembled WGS sequence"/>
</dbReference>
<organism evidence="3 4">
    <name type="scientific">Planomonospora sphaerica</name>
    <dbReference type="NCBI Taxonomy" id="161355"/>
    <lineage>
        <taxon>Bacteria</taxon>
        <taxon>Bacillati</taxon>
        <taxon>Actinomycetota</taxon>
        <taxon>Actinomycetes</taxon>
        <taxon>Streptosporangiales</taxon>
        <taxon>Streptosporangiaceae</taxon>
        <taxon>Planomonospora</taxon>
    </lineage>
</organism>
<comment type="caution">
    <text evidence="3">The sequence shown here is derived from an EMBL/GenBank/DDBJ whole genome shotgun (WGS) entry which is preliminary data.</text>
</comment>
<dbReference type="Gene3D" id="3.40.50.850">
    <property type="entry name" value="Isochorismatase-like"/>
    <property type="match status" value="1"/>
</dbReference>
<dbReference type="EMBL" id="BDCX01000001">
    <property type="protein sequence ID" value="GAT64473.1"/>
    <property type="molecule type" value="Genomic_DNA"/>
</dbReference>
<protein>
    <submittedName>
        <fullName evidence="3">Isochorismatase</fullName>
    </submittedName>
</protein>
<reference evidence="3 4" key="1">
    <citation type="journal article" date="2016" name="Genome Announc.">
        <title>Draft Genome Sequence of Planomonospora sphaerica JCM9374, a Rare Actinomycete.</title>
        <authorList>
            <person name="Dohra H."/>
            <person name="Suzuki T."/>
            <person name="Inoue Y."/>
            <person name="Kodani S."/>
        </authorList>
    </citation>
    <scope>NUCLEOTIDE SEQUENCE [LARGE SCALE GENOMIC DNA]</scope>
    <source>
        <strain evidence="3 4">JCM 9374</strain>
    </source>
</reference>
<dbReference type="InterPro" id="IPR000868">
    <property type="entry name" value="Isochorismatase-like_dom"/>
</dbReference>
<evidence type="ECO:0000313" key="3">
    <source>
        <dbReference type="EMBL" id="GAT64473.1"/>
    </source>
</evidence>
<dbReference type="InterPro" id="IPR050272">
    <property type="entry name" value="Isochorismatase-like_hydrls"/>
</dbReference>
<accession>A0A161M6S6</accession>
<dbReference type="PANTHER" id="PTHR43540:SF6">
    <property type="entry name" value="ISOCHORISMATASE-LIKE DOMAIN-CONTAINING PROTEIN"/>
    <property type="match status" value="1"/>
</dbReference>
<dbReference type="GO" id="GO:0016787">
    <property type="term" value="F:hydrolase activity"/>
    <property type="evidence" value="ECO:0007669"/>
    <property type="project" value="UniProtKB-KW"/>
</dbReference>
<dbReference type="InterPro" id="IPR036380">
    <property type="entry name" value="Isochorismatase-like_sf"/>
</dbReference>
<feature type="domain" description="Isochorismatase-like" evidence="2">
    <location>
        <begin position="5"/>
        <end position="173"/>
    </location>
</feature>
<dbReference type="RefSeq" id="WP_068893900.1">
    <property type="nucleotide sequence ID" value="NZ_BDCX01000001.1"/>
</dbReference>
<proteinExistence type="predicted"/>
<dbReference type="SUPFAM" id="SSF52499">
    <property type="entry name" value="Isochorismatase-like hydrolases"/>
    <property type="match status" value="1"/>
</dbReference>
<gene>
    <name evidence="3" type="ORF">PS9374_00103</name>
</gene>